<feature type="region of interest" description="Disordered" evidence="5">
    <location>
        <begin position="763"/>
        <end position="795"/>
    </location>
</feature>
<evidence type="ECO:0000256" key="1">
    <source>
        <dbReference type="ARBA" id="ARBA00004240"/>
    </source>
</evidence>
<evidence type="ECO:0000259" key="6">
    <source>
        <dbReference type="Pfam" id="PF08314"/>
    </source>
</evidence>
<gene>
    <name evidence="7" type="ORF">H2200_008531</name>
</gene>
<dbReference type="AlphaFoldDB" id="A0AA38X5Y8"/>
<dbReference type="Pfam" id="PF08314">
    <property type="entry name" value="Sec39"/>
    <property type="match status" value="1"/>
</dbReference>
<organism evidence="7 8">
    <name type="scientific">Cladophialophora chaetospira</name>
    <dbReference type="NCBI Taxonomy" id="386627"/>
    <lineage>
        <taxon>Eukaryota</taxon>
        <taxon>Fungi</taxon>
        <taxon>Dikarya</taxon>
        <taxon>Ascomycota</taxon>
        <taxon>Pezizomycotina</taxon>
        <taxon>Eurotiomycetes</taxon>
        <taxon>Chaetothyriomycetidae</taxon>
        <taxon>Chaetothyriales</taxon>
        <taxon>Herpotrichiellaceae</taxon>
        <taxon>Cladophialophora</taxon>
    </lineage>
</organism>
<dbReference type="EMBL" id="JAPDRK010000012">
    <property type="protein sequence ID" value="KAJ9607458.1"/>
    <property type="molecule type" value="Genomic_DNA"/>
</dbReference>
<comment type="subcellular location">
    <subcellularLocation>
        <location evidence="1">Endoplasmic reticulum</location>
    </subcellularLocation>
</comment>
<feature type="domain" description="Sec39" evidence="6">
    <location>
        <begin position="13"/>
        <end position="751"/>
    </location>
</feature>
<keyword evidence="2" id="KW-0813">Transport</keyword>
<dbReference type="GO" id="GO:0006890">
    <property type="term" value="P:retrograde vesicle-mediated transport, Golgi to endoplasmic reticulum"/>
    <property type="evidence" value="ECO:0007669"/>
    <property type="project" value="InterPro"/>
</dbReference>
<dbReference type="InterPro" id="IPR013244">
    <property type="entry name" value="Sec39_domain"/>
</dbReference>
<keyword evidence="4" id="KW-0653">Protein transport</keyword>
<dbReference type="PANTHER" id="PTHR40787">
    <property type="entry name" value="SECRETED PROTEIN"/>
    <property type="match status" value="1"/>
</dbReference>
<dbReference type="PANTHER" id="PTHR40787:SF3">
    <property type="entry name" value="PROTEIN TRANSPORT PROTEIN SEC39"/>
    <property type="match status" value="1"/>
</dbReference>
<evidence type="ECO:0000313" key="8">
    <source>
        <dbReference type="Proteomes" id="UP001172673"/>
    </source>
</evidence>
<feature type="region of interest" description="Disordered" evidence="5">
    <location>
        <begin position="833"/>
        <end position="857"/>
    </location>
</feature>
<evidence type="ECO:0000313" key="7">
    <source>
        <dbReference type="EMBL" id="KAJ9607458.1"/>
    </source>
</evidence>
<dbReference type="GO" id="GO:0015031">
    <property type="term" value="P:protein transport"/>
    <property type="evidence" value="ECO:0007669"/>
    <property type="project" value="UniProtKB-KW"/>
</dbReference>
<dbReference type="GO" id="GO:0005783">
    <property type="term" value="C:endoplasmic reticulum"/>
    <property type="evidence" value="ECO:0007669"/>
    <property type="project" value="UniProtKB-SubCell"/>
</dbReference>
<dbReference type="Proteomes" id="UP001172673">
    <property type="component" value="Unassembled WGS sequence"/>
</dbReference>
<protein>
    <recommendedName>
        <fullName evidence="6">Sec39 domain-containing protein</fullName>
    </recommendedName>
</protein>
<sequence>MRGPAAPTDAHVVLSAVQAASEGDLDALLRIIEWRRDVLSDDLAYRLLLSFYPTEVSEHSALVDFLKSLQRHSETPGTPTLDPSISSLSSNEATRRCRTLVLRAIPVHTSISTESNLANFVIEWAKRLEQIDGTTQPAAEFVEQFLEQDADLALWYETYLVPLLRLQYEFYPDVDDVITLDEIESLSATVGTRTLLKYAKRQHQPSSLARDLEQVVSPWVHGANRAKRRKVVSQPEMDTVEDGSWEPVYDWLLSSSLNDFEVTAKAYIEWSGPLGGQESTDEAARHAQVGLGMIYGCSQASTEAHAICGQVLDKAAGVVGFERPHLSQTEPDIPLPADDAQDLNEADLLANSLRRTANAFTSPTQSSFQRLTGLLTTAKILSGHGLRWTTGDLARTTIFGSERRHKDELRRLLHQIASQTRREIDWRSVRQQILWLHSWRRPGQQAADHPRPGFFSQLSLDYVETQLLDALLKAAQYNVVKEIYLTTASPPLSPEVVEVRIVAAIYEAYDNASNGNRDRGGIKRANDLLKAFRTNFTQASTLSDIDYLIRATHSLSFYQLTLQHGVPFKPVAIRVQKDPLCLLEKVLEQDSRAYTKLDDLLEIGRNLVRAHLPNGANGAEGSEPLEVGILNAEHRITYAAIMAALATNDFDTAYAYITTRLHIATEQSVTYGVTDDTSWRAAYAAGRYRPSTSPKSLTGRIDSLTQRMELLSRALMLAPPGEALSGILATWRRYEEELDGLKTQAVEEERAFDARAKASLPGAFGVEDREADADETKQAMARRAGPSQSGPSYEEEAPLGLFDVARGAASALRKSAAFPLGSTGLRDLKISSGATAAQDTQREEASSPTSDDGRRVRKRDMVANMVGSGLGWVLGAQPQDRVDH</sequence>
<proteinExistence type="predicted"/>
<keyword evidence="8" id="KW-1185">Reference proteome</keyword>
<accession>A0AA38X5Y8</accession>
<evidence type="ECO:0000256" key="5">
    <source>
        <dbReference type="SAM" id="MobiDB-lite"/>
    </source>
</evidence>
<keyword evidence="3" id="KW-0256">Endoplasmic reticulum</keyword>
<evidence type="ECO:0000256" key="4">
    <source>
        <dbReference type="ARBA" id="ARBA00022927"/>
    </source>
</evidence>
<evidence type="ECO:0000256" key="3">
    <source>
        <dbReference type="ARBA" id="ARBA00022824"/>
    </source>
</evidence>
<reference evidence="7" key="1">
    <citation type="submission" date="2022-10" db="EMBL/GenBank/DDBJ databases">
        <title>Culturing micro-colonial fungi from biological soil crusts in the Mojave desert and describing Neophaeococcomyces mojavensis, and introducing the new genera and species Taxawa tesnikishii.</title>
        <authorList>
            <person name="Kurbessoian T."/>
            <person name="Stajich J.E."/>
        </authorList>
    </citation>
    <scope>NUCLEOTIDE SEQUENCE</scope>
    <source>
        <strain evidence="7">TK_41</strain>
    </source>
</reference>
<evidence type="ECO:0000256" key="2">
    <source>
        <dbReference type="ARBA" id="ARBA00022448"/>
    </source>
</evidence>
<comment type="caution">
    <text evidence="7">The sequence shown here is derived from an EMBL/GenBank/DDBJ whole genome shotgun (WGS) entry which is preliminary data.</text>
</comment>
<name>A0AA38X5Y8_9EURO</name>